<comment type="caution">
    <text evidence="4">The sequence shown here is derived from an EMBL/GenBank/DDBJ whole genome shotgun (WGS) entry which is preliminary data.</text>
</comment>
<organism evidence="4 5">
    <name type="scientific">Cirrhinus molitorella</name>
    <name type="common">mud carp</name>
    <dbReference type="NCBI Taxonomy" id="172907"/>
    <lineage>
        <taxon>Eukaryota</taxon>
        <taxon>Metazoa</taxon>
        <taxon>Chordata</taxon>
        <taxon>Craniata</taxon>
        <taxon>Vertebrata</taxon>
        <taxon>Euteleostomi</taxon>
        <taxon>Actinopterygii</taxon>
        <taxon>Neopterygii</taxon>
        <taxon>Teleostei</taxon>
        <taxon>Ostariophysi</taxon>
        <taxon>Cypriniformes</taxon>
        <taxon>Cyprinidae</taxon>
        <taxon>Labeoninae</taxon>
        <taxon>Labeonini</taxon>
        <taxon>Cirrhinus</taxon>
    </lineage>
</organism>
<name>A0ABR3LFL0_9TELE</name>
<feature type="signal peptide" evidence="2">
    <location>
        <begin position="1"/>
        <end position="19"/>
    </location>
</feature>
<dbReference type="Pfam" id="PF07686">
    <property type="entry name" value="V-set"/>
    <property type="match status" value="1"/>
</dbReference>
<dbReference type="PANTHER" id="PTHR21063:SF4">
    <property type="entry name" value="CD48 ANTIGEN-RELATED"/>
    <property type="match status" value="1"/>
</dbReference>
<dbReference type="SUPFAM" id="SSF48726">
    <property type="entry name" value="Immunoglobulin"/>
    <property type="match status" value="3"/>
</dbReference>
<keyword evidence="1" id="KW-0472">Membrane</keyword>
<dbReference type="SMART" id="SM00409">
    <property type="entry name" value="IG"/>
    <property type="match status" value="3"/>
</dbReference>
<dbReference type="Proteomes" id="UP001558613">
    <property type="component" value="Unassembled WGS sequence"/>
</dbReference>
<feature type="domain" description="Immunoglobulin" evidence="3">
    <location>
        <begin position="24"/>
        <end position="127"/>
    </location>
</feature>
<evidence type="ECO:0000313" key="4">
    <source>
        <dbReference type="EMBL" id="KAL1251702.1"/>
    </source>
</evidence>
<keyword evidence="1" id="KW-1133">Transmembrane helix</keyword>
<dbReference type="PANTHER" id="PTHR21063">
    <property type="entry name" value="LFA-3"/>
    <property type="match status" value="1"/>
</dbReference>
<feature type="chain" id="PRO_5045398781" description="Immunoglobulin domain-containing protein" evidence="2">
    <location>
        <begin position="20"/>
        <end position="439"/>
    </location>
</feature>
<proteinExistence type="predicted"/>
<reference evidence="4 5" key="1">
    <citation type="submission" date="2023-09" db="EMBL/GenBank/DDBJ databases">
        <authorList>
            <person name="Wang M."/>
        </authorList>
    </citation>
    <scope>NUCLEOTIDE SEQUENCE [LARGE SCALE GENOMIC DNA]</scope>
    <source>
        <strain evidence="4">GT-2023</strain>
        <tissue evidence="4">Liver</tissue>
    </source>
</reference>
<keyword evidence="1" id="KW-0812">Transmembrane</keyword>
<feature type="domain" description="Immunoglobulin" evidence="3">
    <location>
        <begin position="249"/>
        <end position="352"/>
    </location>
</feature>
<gene>
    <name evidence="4" type="ORF">QQF64_019498</name>
</gene>
<dbReference type="InterPro" id="IPR003599">
    <property type="entry name" value="Ig_sub"/>
</dbReference>
<evidence type="ECO:0000259" key="3">
    <source>
        <dbReference type="SMART" id="SM00409"/>
    </source>
</evidence>
<protein>
    <recommendedName>
        <fullName evidence="3">Immunoglobulin domain-containing protein</fullName>
    </recommendedName>
</protein>
<evidence type="ECO:0000256" key="2">
    <source>
        <dbReference type="SAM" id="SignalP"/>
    </source>
</evidence>
<sequence>MTVSMLVTFCAFFVAGVSGVYIYGVSQSVMEGESVTLDTGVEIHKQEKIRWYFNDILIAEFNRDLSYSCTDFQCKDADMRFRNRLMLDLQTGSLTIKGTRTKDTGVYKLKIIRNSGDSVKIYIVTVHGFFSIISEEESAFVMEGDSVTLHTDVETNQQEKIRWYFNDARIAQINGDFSMICTDVQCNEGAERFRDRLKLENQTGSLTITNTRTTDSGVYRLRIISSNSVSEKVFIFAVYDVPVAERYQMKSKSVKEGESVTLDPGELKRLNYLMTWYFNDTRIAQITGDPNKTCTDGQCENSDGRFRDRLKVNQTGSLTITNITITDSGPYKLQINSSSRISIIKIFSVIVTAVPDSTVASVAKKGMYAVVVVVVLLSAAAAIAGLIYYRHRRSTQARQSGIIRLHSYNKENVCHGFVFKDSCFEEFSFPLWFCVALRI</sequence>
<keyword evidence="2" id="KW-0732">Signal</keyword>
<dbReference type="InterPro" id="IPR036179">
    <property type="entry name" value="Ig-like_dom_sf"/>
</dbReference>
<dbReference type="InterPro" id="IPR013783">
    <property type="entry name" value="Ig-like_fold"/>
</dbReference>
<evidence type="ECO:0000256" key="1">
    <source>
        <dbReference type="SAM" id="Phobius"/>
    </source>
</evidence>
<evidence type="ECO:0000313" key="5">
    <source>
        <dbReference type="Proteomes" id="UP001558613"/>
    </source>
</evidence>
<feature type="transmembrane region" description="Helical" evidence="1">
    <location>
        <begin position="367"/>
        <end position="389"/>
    </location>
</feature>
<keyword evidence="5" id="KW-1185">Reference proteome</keyword>
<dbReference type="Gene3D" id="2.60.40.10">
    <property type="entry name" value="Immunoglobulins"/>
    <property type="match status" value="3"/>
</dbReference>
<dbReference type="InterPro" id="IPR013106">
    <property type="entry name" value="Ig_V-set"/>
</dbReference>
<dbReference type="EMBL" id="JAYMGO010000022">
    <property type="protein sequence ID" value="KAL1251702.1"/>
    <property type="molecule type" value="Genomic_DNA"/>
</dbReference>
<accession>A0ABR3LFL0</accession>
<feature type="domain" description="Immunoglobulin" evidence="3">
    <location>
        <begin position="136"/>
        <end position="239"/>
    </location>
</feature>